<sequence>MFKQWRKIIDQEFSGRQAYRYAERIGQYHRIQASPGYRAAANEIIPLLKRDGVDAELVSYPARYGDRFLSHYSFKEWHCRSAELWIETPERERIARFEEEEISLVQRSVSTPKQGLTAELIVIENAQEEESYRNTDIKGKIALVQGIPSLVHALAVEKYGAAGLIFENLNDYPPLRTRMDMPDTRQYTSYWWNTDQEQKSFGFVVSPRIGSRLKSLAGRQTVNLTAYVDAELYEGTYENIEYFIPGRKKEEILLVSHLCHPYPGGQDNASGPGTLMEVMRTLTRLIKNGKLPAPELGIRFLMMPEMYGTCAYLEQHPERIPNTIAALNLDMIGADQNKGGGPLCVEQPPMTAPTFVDRFAYQLIDELAKNTGNFTGTSTYSTVHHLKTRFSGGSDHYILSDSTIGIPCPMLIQWPDRHYHTTSDTVANLDQNMMKIAGMAAGLYAYGLAEGAEEDWISYLFFHAGKIQQELNGAKEWIFKQEFTAEETSHALDLFISYEQYAIDQLEKYGDVRGFTKLRELAVWAKGVQDAAAQTIRDIAEQQLQFHAGKSESQAVIEPWEKAVNSRSIMGPLRITDELKEYQEKMAWVRDYESKVPLGYSDFIFNWMDGTRTAGELVRMTKLETGLYDPRYVEKLLELSLELHIIQKVMVQTELIGELK</sequence>
<dbReference type="SUPFAM" id="SSF52025">
    <property type="entry name" value="PA domain"/>
    <property type="match status" value="1"/>
</dbReference>
<proteinExistence type="predicted"/>
<dbReference type="SUPFAM" id="SSF53187">
    <property type="entry name" value="Zn-dependent exopeptidases"/>
    <property type="match status" value="1"/>
</dbReference>
<organism evidence="2 3">
    <name type="scientific">Peribacillus deserti</name>
    <dbReference type="NCBI Taxonomy" id="673318"/>
    <lineage>
        <taxon>Bacteria</taxon>
        <taxon>Bacillati</taxon>
        <taxon>Bacillota</taxon>
        <taxon>Bacilli</taxon>
        <taxon>Bacillales</taxon>
        <taxon>Bacillaceae</taxon>
        <taxon>Peribacillus</taxon>
    </lineage>
</organism>
<dbReference type="RefSeq" id="WP_101640798.1">
    <property type="nucleotide sequence ID" value="NZ_PGUY01000017.1"/>
</dbReference>
<dbReference type="Gene3D" id="3.40.630.10">
    <property type="entry name" value="Zn peptidases"/>
    <property type="match status" value="1"/>
</dbReference>
<feature type="domain" description="Peptidase M28" evidence="1">
    <location>
        <begin position="244"/>
        <end position="439"/>
    </location>
</feature>
<dbReference type="AlphaFoldDB" id="A0A2N5M8R3"/>
<dbReference type="InterPro" id="IPR007484">
    <property type="entry name" value="Peptidase_M28"/>
</dbReference>
<name>A0A2N5M8R3_9BACI</name>
<dbReference type="InterPro" id="IPR046450">
    <property type="entry name" value="PA_dom_sf"/>
</dbReference>
<dbReference type="Pfam" id="PF04389">
    <property type="entry name" value="Peptidase_M28"/>
    <property type="match status" value="1"/>
</dbReference>
<dbReference type="Proteomes" id="UP000234748">
    <property type="component" value="Unassembled WGS sequence"/>
</dbReference>
<evidence type="ECO:0000259" key="1">
    <source>
        <dbReference type="Pfam" id="PF04389"/>
    </source>
</evidence>
<comment type="caution">
    <text evidence="2">The sequence shown here is derived from an EMBL/GenBank/DDBJ whole genome shotgun (WGS) entry which is preliminary data.</text>
</comment>
<evidence type="ECO:0000313" key="3">
    <source>
        <dbReference type="Proteomes" id="UP000234748"/>
    </source>
</evidence>
<reference evidence="2 3" key="1">
    <citation type="submission" date="2017-11" db="EMBL/GenBank/DDBJ databases">
        <title>Comparitive Functional Genomics of Dry Heat Resistant strains isolated from the Viking Spacecraft.</title>
        <authorList>
            <person name="Seuylemezian A."/>
            <person name="Cooper K."/>
            <person name="Vaishampayan P."/>
        </authorList>
    </citation>
    <scope>NUCLEOTIDE SEQUENCE [LARGE SCALE GENOMIC DNA]</scope>
    <source>
        <strain evidence="2 3">V1-29</strain>
    </source>
</reference>
<gene>
    <name evidence="2" type="ORF">CUU66_06140</name>
</gene>
<dbReference type="EMBL" id="PGUY01000017">
    <property type="protein sequence ID" value="PLT30732.1"/>
    <property type="molecule type" value="Genomic_DNA"/>
</dbReference>
<keyword evidence="3" id="KW-1185">Reference proteome</keyword>
<dbReference type="CDD" id="cd05643">
    <property type="entry name" value="M28_like"/>
    <property type="match status" value="1"/>
</dbReference>
<evidence type="ECO:0000313" key="2">
    <source>
        <dbReference type="EMBL" id="PLT30732.1"/>
    </source>
</evidence>
<accession>A0A2N5M8R3</accession>
<dbReference type="OrthoDB" id="345880at2"/>
<dbReference type="Gene3D" id="3.50.30.30">
    <property type="match status" value="1"/>
</dbReference>
<protein>
    <recommendedName>
        <fullName evidence="1">Peptidase M28 domain-containing protein</fullName>
    </recommendedName>
</protein>